<evidence type="ECO:0000256" key="4">
    <source>
        <dbReference type="ARBA" id="ARBA00023172"/>
    </source>
</evidence>
<accession>A0A2T1ECU2</accession>
<dbReference type="PANTHER" id="PTHR30349:SF41">
    <property type="entry name" value="INTEGRASE_RECOMBINASE PROTEIN MJ0367-RELATED"/>
    <property type="match status" value="1"/>
</dbReference>
<feature type="domain" description="Tyr recombinase" evidence="6">
    <location>
        <begin position="164"/>
        <end position="352"/>
    </location>
</feature>
<dbReference type="GO" id="GO:0015074">
    <property type="term" value="P:DNA integration"/>
    <property type="evidence" value="ECO:0007669"/>
    <property type="project" value="UniProtKB-KW"/>
</dbReference>
<keyword evidence="3 5" id="KW-0238">DNA-binding</keyword>
<dbReference type="AlphaFoldDB" id="A0A2T1ECU2"/>
<feature type="domain" description="Core-binding (CB)" evidence="7">
    <location>
        <begin position="22"/>
        <end position="118"/>
    </location>
</feature>
<dbReference type="Pfam" id="PF00589">
    <property type="entry name" value="Phage_integrase"/>
    <property type="match status" value="1"/>
</dbReference>
<comment type="similarity">
    <text evidence="1">Belongs to the 'phage' integrase family.</text>
</comment>
<dbReference type="InterPro" id="IPR011010">
    <property type="entry name" value="DNA_brk_join_enz"/>
</dbReference>
<dbReference type="Gene3D" id="1.10.150.130">
    <property type="match status" value="1"/>
</dbReference>
<reference evidence="9" key="1">
    <citation type="submission" date="2018-02" db="EMBL/GenBank/DDBJ databases">
        <authorList>
            <person name="Moore K."/>
            <person name="Momper L."/>
        </authorList>
    </citation>
    <scope>NUCLEOTIDE SEQUENCE [LARGE SCALE GENOMIC DNA]</scope>
    <source>
        <strain evidence="9">ULC18</strain>
    </source>
</reference>
<evidence type="ECO:0000313" key="9">
    <source>
        <dbReference type="Proteomes" id="UP000239576"/>
    </source>
</evidence>
<dbReference type="InterPro" id="IPR050090">
    <property type="entry name" value="Tyrosine_recombinase_XerCD"/>
</dbReference>
<evidence type="ECO:0000256" key="1">
    <source>
        <dbReference type="ARBA" id="ARBA00008857"/>
    </source>
</evidence>
<dbReference type="Pfam" id="PF02899">
    <property type="entry name" value="Phage_int_SAM_1"/>
    <property type="match status" value="1"/>
</dbReference>
<dbReference type="Gene3D" id="1.10.443.10">
    <property type="entry name" value="Intergrase catalytic core"/>
    <property type="match status" value="1"/>
</dbReference>
<evidence type="ECO:0000256" key="3">
    <source>
        <dbReference type="ARBA" id="ARBA00023125"/>
    </source>
</evidence>
<dbReference type="SUPFAM" id="SSF56349">
    <property type="entry name" value="DNA breaking-rejoining enzymes"/>
    <property type="match status" value="1"/>
</dbReference>
<dbReference type="InterPro" id="IPR002104">
    <property type="entry name" value="Integrase_catalytic"/>
</dbReference>
<dbReference type="EMBL" id="PVWK01000051">
    <property type="protein sequence ID" value="PSB30515.1"/>
    <property type="molecule type" value="Genomic_DNA"/>
</dbReference>
<keyword evidence="2" id="KW-0229">DNA integration</keyword>
<evidence type="ECO:0000313" key="8">
    <source>
        <dbReference type="EMBL" id="PSB30515.1"/>
    </source>
</evidence>
<dbReference type="RefSeq" id="WP_106255909.1">
    <property type="nucleotide sequence ID" value="NZ_CAWNSW010000048.1"/>
</dbReference>
<organism evidence="8 9">
    <name type="scientific">Stenomitos frigidus ULC18</name>
    <dbReference type="NCBI Taxonomy" id="2107698"/>
    <lineage>
        <taxon>Bacteria</taxon>
        <taxon>Bacillati</taxon>
        <taxon>Cyanobacteriota</taxon>
        <taxon>Cyanophyceae</taxon>
        <taxon>Leptolyngbyales</taxon>
        <taxon>Leptolyngbyaceae</taxon>
        <taxon>Stenomitos</taxon>
    </lineage>
</organism>
<dbReference type="InterPro" id="IPR010998">
    <property type="entry name" value="Integrase_recombinase_N"/>
</dbReference>
<evidence type="ECO:0000256" key="2">
    <source>
        <dbReference type="ARBA" id="ARBA00022908"/>
    </source>
</evidence>
<keyword evidence="4" id="KW-0233">DNA recombination</keyword>
<dbReference type="PANTHER" id="PTHR30349">
    <property type="entry name" value="PHAGE INTEGRASE-RELATED"/>
    <property type="match status" value="1"/>
</dbReference>
<sequence length="360" mass="41755">MKVQRIRLPDQTQSWLVLDDNHLPVPAIQAYLRYLEGLECSPNTIHNYATHLKQFWEFLRDTQHEWDAITIEHLADFIRWLRRPASQVIALQKQPARRTERTINTILAAVYSFYAYQERLGTVASLQAYRYGARHSGKYKALLHHLQAGKEQKTKLLKLKAPKQSPTVLTATQAQQIVAACHHLRDQLLICLLYETGMRIGQVLGLHHADMRSWDNELQVVPRADNANGARAKAKEPYTVHVSQPLMRLYTDYLIHEYPEDLDSDYVFVNLWSGQIGQPLRYQTVVALLRQLGQVTGLDFHAHLFRHTHATELLRQGWELSYIQKRLGHAHIQTTANTYVHLQDADLKSAYQQYLEQKET</sequence>
<gene>
    <name evidence="8" type="ORF">C7B82_08690</name>
</gene>
<keyword evidence="9" id="KW-1185">Reference proteome</keyword>
<comment type="caution">
    <text evidence="8">The sequence shown here is derived from an EMBL/GenBank/DDBJ whole genome shotgun (WGS) entry which is preliminary data.</text>
</comment>
<dbReference type="GO" id="GO:0003677">
    <property type="term" value="F:DNA binding"/>
    <property type="evidence" value="ECO:0007669"/>
    <property type="project" value="UniProtKB-UniRule"/>
</dbReference>
<evidence type="ECO:0000259" key="7">
    <source>
        <dbReference type="PROSITE" id="PS51900"/>
    </source>
</evidence>
<protein>
    <submittedName>
        <fullName evidence="8">Transposase</fullName>
    </submittedName>
</protein>
<proteinExistence type="inferred from homology"/>
<dbReference type="PROSITE" id="PS51898">
    <property type="entry name" value="TYR_RECOMBINASE"/>
    <property type="match status" value="1"/>
</dbReference>
<dbReference type="OrthoDB" id="9803188at2"/>
<dbReference type="InterPro" id="IPR044068">
    <property type="entry name" value="CB"/>
</dbReference>
<dbReference type="Proteomes" id="UP000239576">
    <property type="component" value="Unassembled WGS sequence"/>
</dbReference>
<reference evidence="8 9" key="2">
    <citation type="submission" date="2018-03" db="EMBL/GenBank/DDBJ databases">
        <title>The ancient ancestry and fast evolution of plastids.</title>
        <authorList>
            <person name="Moore K.R."/>
            <person name="Magnabosco C."/>
            <person name="Momper L."/>
            <person name="Gold D.A."/>
            <person name="Bosak T."/>
            <person name="Fournier G.P."/>
        </authorList>
    </citation>
    <scope>NUCLEOTIDE SEQUENCE [LARGE SCALE GENOMIC DNA]</scope>
    <source>
        <strain evidence="8 9">ULC18</strain>
    </source>
</reference>
<name>A0A2T1ECU2_9CYAN</name>
<dbReference type="PROSITE" id="PS51900">
    <property type="entry name" value="CB"/>
    <property type="match status" value="1"/>
</dbReference>
<dbReference type="GO" id="GO:0006310">
    <property type="term" value="P:DNA recombination"/>
    <property type="evidence" value="ECO:0007669"/>
    <property type="project" value="UniProtKB-KW"/>
</dbReference>
<evidence type="ECO:0000256" key="5">
    <source>
        <dbReference type="PROSITE-ProRule" id="PRU01248"/>
    </source>
</evidence>
<dbReference type="InterPro" id="IPR013762">
    <property type="entry name" value="Integrase-like_cat_sf"/>
</dbReference>
<evidence type="ECO:0000259" key="6">
    <source>
        <dbReference type="PROSITE" id="PS51898"/>
    </source>
</evidence>
<dbReference type="InterPro" id="IPR004107">
    <property type="entry name" value="Integrase_SAM-like_N"/>
</dbReference>